<name>A0A382AXD0_9ZZZZ</name>
<dbReference type="InterPro" id="IPR003593">
    <property type="entry name" value="AAA+_ATPase"/>
</dbReference>
<organism evidence="4">
    <name type="scientific">marine metagenome</name>
    <dbReference type="NCBI Taxonomy" id="408172"/>
    <lineage>
        <taxon>unclassified sequences</taxon>
        <taxon>metagenomes</taxon>
        <taxon>ecological metagenomes</taxon>
    </lineage>
</organism>
<reference evidence="4" key="1">
    <citation type="submission" date="2018-05" db="EMBL/GenBank/DDBJ databases">
        <authorList>
            <person name="Lanie J.A."/>
            <person name="Ng W.-L."/>
            <person name="Kazmierczak K.M."/>
            <person name="Andrzejewski T.M."/>
            <person name="Davidsen T.M."/>
            <person name="Wayne K.J."/>
            <person name="Tettelin H."/>
            <person name="Glass J.I."/>
            <person name="Rusch D."/>
            <person name="Podicherti R."/>
            <person name="Tsui H.-C.T."/>
            <person name="Winkler M.E."/>
        </authorList>
    </citation>
    <scope>NUCLEOTIDE SEQUENCE</scope>
</reference>
<dbReference type="GO" id="GO:0005524">
    <property type="term" value="F:ATP binding"/>
    <property type="evidence" value="ECO:0007669"/>
    <property type="project" value="UniProtKB-KW"/>
</dbReference>
<proteinExistence type="predicted"/>
<dbReference type="GO" id="GO:0016887">
    <property type="term" value="F:ATP hydrolysis activity"/>
    <property type="evidence" value="ECO:0007669"/>
    <property type="project" value="InterPro"/>
</dbReference>
<dbReference type="InterPro" id="IPR027417">
    <property type="entry name" value="P-loop_NTPase"/>
</dbReference>
<evidence type="ECO:0000259" key="3">
    <source>
        <dbReference type="PROSITE" id="PS50893"/>
    </source>
</evidence>
<dbReference type="AlphaFoldDB" id="A0A382AXD0"/>
<keyword evidence="2" id="KW-0067">ATP-binding</keyword>
<keyword evidence="1" id="KW-0547">Nucleotide-binding</keyword>
<dbReference type="SMART" id="SM00382">
    <property type="entry name" value="AAA"/>
    <property type="match status" value="1"/>
</dbReference>
<evidence type="ECO:0000256" key="1">
    <source>
        <dbReference type="ARBA" id="ARBA00022741"/>
    </source>
</evidence>
<dbReference type="EMBL" id="UINC01027198">
    <property type="protein sequence ID" value="SVB06044.1"/>
    <property type="molecule type" value="Genomic_DNA"/>
</dbReference>
<dbReference type="SUPFAM" id="SSF52540">
    <property type="entry name" value="P-loop containing nucleoside triphosphate hydrolases"/>
    <property type="match status" value="1"/>
</dbReference>
<gene>
    <name evidence="4" type="ORF">METZ01_LOCUS158898</name>
</gene>
<protein>
    <recommendedName>
        <fullName evidence="3">ABC transporter domain-containing protein</fullName>
    </recommendedName>
</protein>
<dbReference type="PROSITE" id="PS50893">
    <property type="entry name" value="ABC_TRANSPORTER_2"/>
    <property type="match status" value="1"/>
</dbReference>
<sequence>MSETKRLIFKVNNLKKSYGSHTILKIRKLEIHPGTIYGLIGPIGSGKTTLLNLLAGCDNPGDGSILFDGEPFKLNWRGKIITNNEIFFTGNPNHLKAGKVVSGIITKFYGKKSNVIQKRYFDSGHYKQMWNRSVKHLTEGEKRWLDLVLATESDPRVLLLDDYGVYLNQSMEQKFRTQLIRMNRNLGTTMILAAPYDIFLKTFASVFIHLDNGHVSKIRSGAKRHRPKRHNKNRRK</sequence>
<dbReference type="PANTHER" id="PTHR43158">
    <property type="entry name" value="SKFA PEPTIDE EXPORT ATP-BINDING PROTEIN SKFE"/>
    <property type="match status" value="1"/>
</dbReference>
<dbReference type="InterPro" id="IPR003439">
    <property type="entry name" value="ABC_transporter-like_ATP-bd"/>
</dbReference>
<dbReference type="PANTHER" id="PTHR43158:SF2">
    <property type="entry name" value="SKFA PEPTIDE EXPORT ATP-BINDING PROTEIN SKFE"/>
    <property type="match status" value="1"/>
</dbReference>
<feature type="domain" description="ABC transporter" evidence="3">
    <location>
        <begin position="9"/>
        <end position="236"/>
    </location>
</feature>
<evidence type="ECO:0000313" key="4">
    <source>
        <dbReference type="EMBL" id="SVB06044.1"/>
    </source>
</evidence>
<accession>A0A382AXD0</accession>
<dbReference type="Gene3D" id="3.40.50.300">
    <property type="entry name" value="P-loop containing nucleotide triphosphate hydrolases"/>
    <property type="match status" value="1"/>
</dbReference>
<dbReference type="Pfam" id="PF00005">
    <property type="entry name" value="ABC_tran"/>
    <property type="match status" value="1"/>
</dbReference>
<evidence type="ECO:0000256" key="2">
    <source>
        <dbReference type="ARBA" id="ARBA00022840"/>
    </source>
</evidence>